<organism evidence="2 3">
    <name type="scientific">Actinoplanes utahensis</name>
    <dbReference type="NCBI Taxonomy" id="1869"/>
    <lineage>
        <taxon>Bacteria</taxon>
        <taxon>Bacillati</taxon>
        <taxon>Actinomycetota</taxon>
        <taxon>Actinomycetes</taxon>
        <taxon>Micromonosporales</taxon>
        <taxon>Micromonosporaceae</taxon>
        <taxon>Actinoplanes</taxon>
    </lineage>
</organism>
<protein>
    <recommendedName>
        <fullName evidence="4">WxL domain-containing protein</fullName>
    </recommendedName>
</protein>
<dbReference type="Proteomes" id="UP000054537">
    <property type="component" value="Unassembled WGS sequence"/>
</dbReference>
<feature type="chain" id="PRO_5002023288" description="WxL domain-containing protein" evidence="1">
    <location>
        <begin position="31"/>
        <end position="324"/>
    </location>
</feature>
<dbReference type="STRING" id="1869.MB27_09250"/>
<reference evidence="2 3" key="1">
    <citation type="submission" date="2014-10" db="EMBL/GenBank/DDBJ databases">
        <title>Draft genome sequence of Actinoplanes utahensis NRRL 12052.</title>
        <authorList>
            <person name="Velasco-Bucheli B."/>
            <person name="del Cerro C."/>
            <person name="Hormigo D."/>
            <person name="Garcia J.L."/>
            <person name="Acebal C."/>
            <person name="Arroyo M."/>
            <person name="de la Mata I."/>
        </authorList>
    </citation>
    <scope>NUCLEOTIDE SEQUENCE [LARGE SCALE GENOMIC DNA]</scope>
    <source>
        <strain evidence="2 3">NRRL 12052</strain>
    </source>
</reference>
<keyword evidence="3" id="KW-1185">Reference proteome</keyword>
<name>A0A0A6UNE1_ACTUT</name>
<sequence length="324" mass="32529">MSSSRTRQRVAAVVALAIGAVLATAPPAHAAALTSVSWATSQPQPNAANVRYTWTFTTATTSPNDLAAVTMTVPVGTTSGVLSVADFYGIGAGSVALVGNVVTYTVALPAASIAAGTPILISIDGFINSGTPGDATSTVTTQDSVGNATIDSAASNTLTFSNSSTAVTVVVPRSTAFTSDTTGITMLMDPSVTALATQTRDVSLTVKTNAINGYTLQTRINQQLTTSGGTVLSAVAGTVGASVPAPAANSFGYTISSASRAAAVQGQLATGYAGYDHLAPANIAVYGGATNSDTYVLRNRAAVNHLQATGKYTGSITYTVLPSY</sequence>
<gene>
    <name evidence="2" type="ORF">MB27_09250</name>
</gene>
<evidence type="ECO:0000313" key="2">
    <source>
        <dbReference type="EMBL" id="KHD77660.1"/>
    </source>
</evidence>
<evidence type="ECO:0000313" key="3">
    <source>
        <dbReference type="Proteomes" id="UP000054537"/>
    </source>
</evidence>
<dbReference type="RefSeq" id="WP_043523795.1">
    <property type="nucleotide sequence ID" value="NZ_BAABKU010000022.1"/>
</dbReference>
<dbReference type="OrthoDB" id="10002999at2"/>
<feature type="signal peptide" evidence="1">
    <location>
        <begin position="1"/>
        <end position="30"/>
    </location>
</feature>
<accession>A0A0A6UNE1</accession>
<evidence type="ECO:0008006" key="4">
    <source>
        <dbReference type="Google" id="ProtNLM"/>
    </source>
</evidence>
<proteinExistence type="predicted"/>
<comment type="caution">
    <text evidence="2">The sequence shown here is derived from an EMBL/GenBank/DDBJ whole genome shotgun (WGS) entry which is preliminary data.</text>
</comment>
<keyword evidence="1" id="KW-0732">Signal</keyword>
<dbReference type="EMBL" id="JRTT01000009">
    <property type="protein sequence ID" value="KHD77660.1"/>
    <property type="molecule type" value="Genomic_DNA"/>
</dbReference>
<evidence type="ECO:0000256" key="1">
    <source>
        <dbReference type="SAM" id="SignalP"/>
    </source>
</evidence>
<dbReference type="AlphaFoldDB" id="A0A0A6UNE1"/>